<dbReference type="PANTHER" id="PTHR24221:SF261">
    <property type="entry name" value="GLUTATHIONE_L-CYSTEINE TRANSPORT SYSTEM ATP-BINDING_PERMEASE PROTEIN CYDD"/>
    <property type="match status" value="1"/>
</dbReference>
<evidence type="ECO:0000256" key="6">
    <source>
        <dbReference type="ARBA" id="ARBA00023136"/>
    </source>
</evidence>
<gene>
    <name evidence="10" type="ORF">GCM10023333_42720</name>
</gene>
<keyword evidence="3" id="KW-0547">Nucleotide-binding</keyword>
<accession>A0ABP9FJE3</accession>
<keyword evidence="11" id="KW-1185">Reference proteome</keyword>
<evidence type="ECO:0008006" key="12">
    <source>
        <dbReference type="Google" id="ProtNLM"/>
    </source>
</evidence>
<evidence type="ECO:0000256" key="5">
    <source>
        <dbReference type="ARBA" id="ARBA00022989"/>
    </source>
</evidence>
<dbReference type="Gene3D" id="1.20.1560.10">
    <property type="entry name" value="ABC transporter type 1, transmembrane domain"/>
    <property type="match status" value="1"/>
</dbReference>
<organism evidence="10 11">
    <name type="scientific">Ferrimonas pelagia</name>
    <dbReference type="NCBI Taxonomy" id="1177826"/>
    <lineage>
        <taxon>Bacteria</taxon>
        <taxon>Pseudomonadati</taxon>
        <taxon>Pseudomonadota</taxon>
        <taxon>Gammaproteobacteria</taxon>
        <taxon>Alteromonadales</taxon>
        <taxon>Ferrimonadaceae</taxon>
        <taxon>Ferrimonas</taxon>
    </lineage>
</organism>
<feature type="transmembrane region" description="Helical" evidence="7">
    <location>
        <begin position="121"/>
        <end position="144"/>
    </location>
</feature>
<keyword evidence="2 7" id="KW-0812">Transmembrane</keyword>
<dbReference type="Pfam" id="PF00005">
    <property type="entry name" value="ABC_tran"/>
    <property type="match status" value="1"/>
</dbReference>
<name>A0ABP9FJE3_9GAMM</name>
<dbReference type="InterPro" id="IPR017871">
    <property type="entry name" value="ABC_transporter-like_CS"/>
</dbReference>
<feature type="domain" description="ABC transmembrane type-1" evidence="9">
    <location>
        <begin position="1"/>
        <end position="191"/>
    </location>
</feature>
<dbReference type="PANTHER" id="PTHR24221">
    <property type="entry name" value="ATP-BINDING CASSETTE SUB-FAMILY B"/>
    <property type="match status" value="1"/>
</dbReference>
<evidence type="ECO:0000256" key="4">
    <source>
        <dbReference type="ARBA" id="ARBA00022840"/>
    </source>
</evidence>
<keyword evidence="6 7" id="KW-0472">Membrane</keyword>
<evidence type="ECO:0000256" key="3">
    <source>
        <dbReference type="ARBA" id="ARBA00022741"/>
    </source>
</evidence>
<dbReference type="InterPro" id="IPR027417">
    <property type="entry name" value="P-loop_NTPase"/>
</dbReference>
<comment type="subcellular location">
    <subcellularLocation>
        <location evidence="1">Cell membrane</location>
        <topology evidence="1">Multi-pass membrane protein</topology>
    </subcellularLocation>
</comment>
<evidence type="ECO:0000313" key="10">
    <source>
        <dbReference type="EMBL" id="GAA4903852.1"/>
    </source>
</evidence>
<dbReference type="InterPro" id="IPR003439">
    <property type="entry name" value="ABC_transporter-like_ATP-bd"/>
</dbReference>
<comment type="caution">
    <text evidence="10">The sequence shown here is derived from an EMBL/GenBank/DDBJ whole genome shotgun (WGS) entry which is preliminary data.</text>
</comment>
<dbReference type="PROSITE" id="PS00211">
    <property type="entry name" value="ABC_TRANSPORTER_1"/>
    <property type="match status" value="1"/>
</dbReference>
<evidence type="ECO:0000256" key="7">
    <source>
        <dbReference type="SAM" id="Phobius"/>
    </source>
</evidence>
<dbReference type="SMART" id="SM00382">
    <property type="entry name" value="AAA"/>
    <property type="match status" value="1"/>
</dbReference>
<feature type="transmembrane region" description="Helical" evidence="7">
    <location>
        <begin position="156"/>
        <end position="176"/>
    </location>
</feature>
<feature type="domain" description="ABC transporter" evidence="8">
    <location>
        <begin position="222"/>
        <end position="437"/>
    </location>
</feature>
<dbReference type="InterPro" id="IPR011527">
    <property type="entry name" value="ABC1_TM_dom"/>
</dbReference>
<evidence type="ECO:0000256" key="2">
    <source>
        <dbReference type="ARBA" id="ARBA00022692"/>
    </source>
</evidence>
<protein>
    <recommendedName>
        <fullName evidence="12">ATP-binding cassette, subfamily C, CydD</fullName>
    </recommendedName>
</protein>
<evidence type="ECO:0000259" key="8">
    <source>
        <dbReference type="PROSITE" id="PS50893"/>
    </source>
</evidence>
<dbReference type="InterPro" id="IPR039421">
    <property type="entry name" value="Type_1_exporter"/>
</dbReference>
<dbReference type="CDD" id="cd18584">
    <property type="entry name" value="ABC_6TM_AarD_CydD"/>
    <property type="match status" value="1"/>
</dbReference>
<dbReference type="EMBL" id="BAABJZ010000107">
    <property type="protein sequence ID" value="GAA4903852.1"/>
    <property type="molecule type" value="Genomic_DNA"/>
</dbReference>
<dbReference type="PROSITE" id="PS50929">
    <property type="entry name" value="ABC_TM1F"/>
    <property type="match status" value="1"/>
</dbReference>
<dbReference type="Gene3D" id="3.40.50.300">
    <property type="entry name" value="P-loop containing nucleotide triphosphate hydrolases"/>
    <property type="match status" value="1"/>
</dbReference>
<dbReference type="PROSITE" id="PS50893">
    <property type="entry name" value="ABC_TRANSPORTER_2"/>
    <property type="match status" value="1"/>
</dbReference>
<keyword evidence="4" id="KW-0067">ATP-binding</keyword>
<dbReference type="InterPro" id="IPR036640">
    <property type="entry name" value="ABC1_TM_sf"/>
</dbReference>
<keyword evidence="5 7" id="KW-1133">Transmembrane helix</keyword>
<feature type="transmembrane region" description="Helical" evidence="7">
    <location>
        <begin position="40"/>
        <end position="63"/>
    </location>
</feature>
<dbReference type="SUPFAM" id="SSF52540">
    <property type="entry name" value="P-loop containing nucleoside triphosphate hydrolases"/>
    <property type="match status" value="1"/>
</dbReference>
<reference evidence="11" key="1">
    <citation type="journal article" date="2019" name="Int. J. Syst. Evol. Microbiol.">
        <title>The Global Catalogue of Microorganisms (GCM) 10K type strain sequencing project: providing services to taxonomists for standard genome sequencing and annotation.</title>
        <authorList>
            <consortium name="The Broad Institute Genomics Platform"/>
            <consortium name="The Broad Institute Genome Sequencing Center for Infectious Disease"/>
            <person name="Wu L."/>
            <person name="Ma J."/>
        </authorList>
    </citation>
    <scope>NUCLEOTIDE SEQUENCE [LARGE SCALE GENOMIC DNA]</scope>
    <source>
        <strain evidence="11">JCM 18401</strain>
    </source>
</reference>
<dbReference type="InterPro" id="IPR014216">
    <property type="entry name" value="ABC_transptr_CydD"/>
</dbReference>
<evidence type="ECO:0000259" key="9">
    <source>
        <dbReference type="PROSITE" id="PS50929"/>
    </source>
</evidence>
<dbReference type="NCBIfam" id="TIGR02857">
    <property type="entry name" value="CydD"/>
    <property type="match status" value="1"/>
</dbReference>
<sequence>MLEQVEKVQEFYAKYLVQMRLVAMIPLTILLVVLPLNWASALIFIVTAPLTILFMALVGMGAADANKRNFLALARLSGHFLDRLKGLSTIRLFDQLEREADKMDHASEQFRQRTMEVLKMAFLSSAVLEFFASISIAVIAVYFGFSYLGELNFGHYGYGISLFSGLLVLILAPDFFQPFRDLGTYYHAKAEAVGAADDLRKLMETPVPAQGQQTLNGADVSLAAKDLVVTALDGTPLCSPVSFTLPAGQTLALAGPTGSGKTSIMNAIMGLLPYRGSLTANGTEIRELDRQHLHANLTWLGQNPQLQYGSIADNLRLAAPLADRSQLQTAIQLAHADEFVQRLPGGLDYPISDRAGGLSVGQAQRLALARALLKPAPVLLLDEPSASLDQDSERLIQQSLEQFRQGRTTVLISHRQQQLHSADLWLQLPSAGANHHA</sequence>
<evidence type="ECO:0000256" key="1">
    <source>
        <dbReference type="ARBA" id="ARBA00004651"/>
    </source>
</evidence>
<evidence type="ECO:0000313" key="11">
    <source>
        <dbReference type="Proteomes" id="UP001499988"/>
    </source>
</evidence>
<dbReference type="Pfam" id="PF00664">
    <property type="entry name" value="ABC_membrane"/>
    <property type="match status" value="1"/>
</dbReference>
<dbReference type="Proteomes" id="UP001499988">
    <property type="component" value="Unassembled WGS sequence"/>
</dbReference>
<proteinExistence type="predicted"/>
<dbReference type="InterPro" id="IPR003593">
    <property type="entry name" value="AAA+_ATPase"/>
</dbReference>
<feature type="transmembrane region" description="Helical" evidence="7">
    <location>
        <begin position="12"/>
        <end position="34"/>
    </location>
</feature>
<dbReference type="SUPFAM" id="SSF90123">
    <property type="entry name" value="ABC transporter transmembrane region"/>
    <property type="match status" value="1"/>
</dbReference>